<dbReference type="FunFam" id="2.40.50.1070:FF:000001">
    <property type="entry name" value="tRNA/tmRNA (uracil-C(5))-methyltransferase"/>
    <property type="match status" value="1"/>
</dbReference>
<dbReference type="GO" id="GO:0030697">
    <property type="term" value="F:tRNA (uracil(54)-C5)-methyltransferase activity, S-adenosyl methionine-dependent"/>
    <property type="evidence" value="ECO:0007669"/>
    <property type="project" value="UniProtKB-UniRule"/>
</dbReference>
<comment type="catalytic activity">
    <reaction evidence="5 7">
        <text>uridine(341) in tmRNA + S-adenosyl-L-methionine = 5-methyluridine(341) in tmRNA + S-adenosyl-L-homocysteine + H(+)</text>
        <dbReference type="Rhea" id="RHEA:43612"/>
        <dbReference type="Rhea" id="RHEA-COMP:10630"/>
        <dbReference type="Rhea" id="RHEA-COMP:10631"/>
        <dbReference type="ChEBI" id="CHEBI:15378"/>
        <dbReference type="ChEBI" id="CHEBI:57856"/>
        <dbReference type="ChEBI" id="CHEBI:59789"/>
        <dbReference type="ChEBI" id="CHEBI:65315"/>
        <dbReference type="ChEBI" id="CHEBI:74447"/>
    </reaction>
</comment>
<comment type="similarity">
    <text evidence="7">Belongs to the class I-like SAM-binding methyltransferase superfamily. RNA M5U methyltransferase family. TrmA subfamily.</text>
</comment>
<dbReference type="InterPro" id="IPR030391">
    <property type="entry name" value="MeTrfase_TrmA_CS"/>
</dbReference>
<evidence type="ECO:0000256" key="1">
    <source>
        <dbReference type="ARBA" id="ARBA00022603"/>
    </source>
</evidence>
<comment type="function">
    <text evidence="7">Dual-specificity methyltransferase that catalyzes the formation of 5-methyluridine at position 54 (m5U54) in all tRNAs, and that of position 341 (m5U341) in tmRNA (transfer-mRNA).</text>
</comment>
<evidence type="ECO:0000256" key="5">
    <source>
        <dbReference type="ARBA" id="ARBA00051255"/>
    </source>
</evidence>
<feature type="active site" description="Proton acceptor" evidence="7">
    <location>
        <position position="353"/>
    </location>
</feature>
<dbReference type="PROSITE" id="PS51687">
    <property type="entry name" value="SAM_MT_RNA_M5U"/>
    <property type="match status" value="1"/>
</dbReference>
<sequence>MTASYQQQLQAKIDRITEQFSPFQPPKLEVFQSPEQHFRMRAEFRIWHTEDDMFYAMFERSEDGQQKKVIRIDQFPIADENINRLMPVLLNELKADEVLSKRLFEVHFITTLKGETLVSLIYHRKLDEDWQPKATALAEKLNIKMIGRSRGQKFVLSDEFVVEELQVFDRTFKYKQIESSFTQPNAQVCQKMLEWACNSVAGENQDLLELYCGNGNFTLPLSLHFNRVLATELAKSSVYAAKWNIEQNHIDNIQIARLSAEEFTEAYQSKREFRRLQEAEIDIQSYQFDTVFVDPPRAGIDDDTLKLLQDFDRILYISCNPDTLFENLKTLTQTHKIEKFALFDQFPYTHHVESGVLLQKI</sequence>
<dbReference type="GO" id="GO:0030488">
    <property type="term" value="P:tRNA methylation"/>
    <property type="evidence" value="ECO:0007669"/>
    <property type="project" value="UniProtKB-UniRule"/>
</dbReference>
<protein>
    <recommendedName>
        <fullName evidence="7">tRNA/tmRNA (uracil-C(5))-methyltransferase</fullName>
        <ecNumber evidence="7">2.1.1.35</ecNumber>
    </recommendedName>
    <alternativeName>
        <fullName evidence="7">tRNA (uracil(54)-C(5))-methyltransferase</fullName>
    </alternativeName>
    <alternativeName>
        <fullName evidence="7">tRNA(m5U54)-methyltransferase</fullName>
        <shortName evidence="7">RUMT</shortName>
    </alternativeName>
    <alternativeName>
        <fullName evidence="7">tmRNA (uracil(341)-C(5))-methyltransferase</fullName>
    </alternativeName>
</protein>
<comment type="caution">
    <text evidence="10">The sequence shown here is derived from an EMBL/GenBank/DDBJ whole genome shotgun (WGS) entry which is preliminary data.</text>
</comment>
<evidence type="ECO:0000256" key="3">
    <source>
        <dbReference type="ARBA" id="ARBA00022691"/>
    </source>
</evidence>
<feature type="active site" evidence="9">
    <location>
        <position position="319"/>
    </location>
</feature>
<comment type="catalytic activity">
    <reaction evidence="6 7">
        <text>uridine(54) in tRNA + S-adenosyl-L-methionine = 5-methyluridine(54) in tRNA + S-adenosyl-L-homocysteine + H(+)</text>
        <dbReference type="Rhea" id="RHEA:42712"/>
        <dbReference type="Rhea" id="RHEA-COMP:10167"/>
        <dbReference type="Rhea" id="RHEA-COMP:10193"/>
        <dbReference type="ChEBI" id="CHEBI:15378"/>
        <dbReference type="ChEBI" id="CHEBI:57856"/>
        <dbReference type="ChEBI" id="CHEBI:59789"/>
        <dbReference type="ChEBI" id="CHEBI:65315"/>
        <dbReference type="ChEBI" id="CHEBI:74447"/>
        <dbReference type="EC" id="2.1.1.35"/>
    </reaction>
</comment>
<dbReference type="RefSeq" id="WP_308955078.1">
    <property type="nucleotide sequence ID" value="NZ_JAVICY010000003.1"/>
</dbReference>
<name>A0AAW8JGS7_9GAMM</name>
<evidence type="ECO:0000256" key="7">
    <source>
        <dbReference type="HAMAP-Rule" id="MF_01011"/>
    </source>
</evidence>
<dbReference type="PANTHER" id="PTHR47790:SF2">
    <property type="entry name" value="TRNA_TMRNA (URACIL-C(5))-METHYLTRANSFERASE"/>
    <property type="match status" value="1"/>
</dbReference>
<dbReference type="EMBL" id="JAVIDA010000003">
    <property type="protein sequence ID" value="MDQ9070501.1"/>
    <property type="molecule type" value="Genomic_DNA"/>
</dbReference>
<evidence type="ECO:0000256" key="8">
    <source>
        <dbReference type="PROSITE-ProRule" id="PRU01024"/>
    </source>
</evidence>
<dbReference type="Gene3D" id="2.40.50.1070">
    <property type="match status" value="1"/>
</dbReference>
<feature type="binding site" evidence="7 8">
    <location>
        <position position="211"/>
    </location>
    <ligand>
        <name>S-adenosyl-L-methionine</name>
        <dbReference type="ChEBI" id="CHEBI:59789"/>
    </ligand>
</feature>
<feature type="binding site" evidence="7 8">
    <location>
        <position position="232"/>
    </location>
    <ligand>
        <name>S-adenosyl-L-methionine</name>
        <dbReference type="ChEBI" id="CHEBI:59789"/>
    </ligand>
</feature>
<dbReference type="InterPro" id="IPR011869">
    <property type="entry name" value="TrmA_MeTrfase"/>
</dbReference>
<dbReference type="InterPro" id="IPR010280">
    <property type="entry name" value="U5_MeTrfase_fam"/>
</dbReference>
<proteinExistence type="inferred from homology"/>
<keyword evidence="4 7" id="KW-0819">tRNA processing</keyword>
<dbReference type="Gene3D" id="3.40.50.150">
    <property type="entry name" value="Vaccinia Virus protein VP39"/>
    <property type="match status" value="1"/>
</dbReference>
<feature type="active site" description="Nucleophile" evidence="7 8">
    <location>
        <position position="319"/>
    </location>
</feature>
<keyword evidence="2 7" id="KW-0808">Transferase</keyword>
<dbReference type="InterPro" id="IPR029063">
    <property type="entry name" value="SAM-dependent_MTases_sf"/>
</dbReference>
<dbReference type="FunFam" id="3.40.50.150:FF:000012">
    <property type="entry name" value="tRNA/tmRNA (uracil-C(5))-methyltransferase"/>
    <property type="match status" value="1"/>
</dbReference>
<evidence type="ECO:0000313" key="11">
    <source>
        <dbReference type="Proteomes" id="UP001243195"/>
    </source>
</evidence>
<organism evidence="10 11">
    <name type="scientific">Acinetobacter gerneri</name>
    <dbReference type="NCBI Taxonomy" id="202952"/>
    <lineage>
        <taxon>Bacteria</taxon>
        <taxon>Pseudomonadati</taxon>
        <taxon>Pseudomonadota</taxon>
        <taxon>Gammaproteobacteria</taxon>
        <taxon>Moraxellales</taxon>
        <taxon>Moraxellaceae</taxon>
        <taxon>Acinetobacter</taxon>
    </lineage>
</organism>
<feature type="binding site" evidence="7">
    <location>
        <position position="216"/>
    </location>
    <ligand>
        <name>S-adenosyl-L-methionine</name>
        <dbReference type="ChEBI" id="CHEBI:59789"/>
    </ligand>
</feature>
<evidence type="ECO:0000256" key="9">
    <source>
        <dbReference type="PROSITE-ProRule" id="PRU10015"/>
    </source>
</evidence>
<dbReference type="InterPro" id="IPR030390">
    <property type="entry name" value="MeTrfase_TrmA_AS"/>
</dbReference>
<gene>
    <name evidence="7 10" type="primary">trmA</name>
    <name evidence="10" type="ORF">RFH51_03370</name>
</gene>
<accession>A0AAW8JGS7</accession>
<dbReference type="PROSITE" id="PS01230">
    <property type="entry name" value="TRMA_1"/>
    <property type="match status" value="1"/>
</dbReference>
<dbReference type="CDD" id="cd02440">
    <property type="entry name" value="AdoMet_MTases"/>
    <property type="match status" value="1"/>
</dbReference>
<dbReference type="HAMAP" id="MF_01011">
    <property type="entry name" value="RNA_methyltr_TrmA"/>
    <property type="match status" value="1"/>
</dbReference>
<keyword evidence="1 7" id="KW-0489">Methyltransferase</keyword>
<dbReference type="NCBIfam" id="TIGR02143">
    <property type="entry name" value="trmA_only"/>
    <property type="match status" value="1"/>
</dbReference>
<dbReference type="GO" id="GO:0000049">
    <property type="term" value="F:tRNA binding"/>
    <property type="evidence" value="ECO:0007669"/>
    <property type="project" value="TreeGrafter"/>
</dbReference>
<evidence type="ECO:0000256" key="6">
    <source>
        <dbReference type="ARBA" id="ARBA00052788"/>
    </source>
</evidence>
<dbReference type="SUPFAM" id="SSF53335">
    <property type="entry name" value="S-adenosyl-L-methionine-dependent methyltransferases"/>
    <property type="match status" value="1"/>
</dbReference>
<keyword evidence="3 7" id="KW-0949">S-adenosyl-L-methionine</keyword>
<reference evidence="10" key="1">
    <citation type="submission" date="2023-08" db="EMBL/GenBank/DDBJ databases">
        <title>Emergence of clinically-relevant ST2 carbapenem-resistant Acinetobacter baumannii strains in hospital sewages in Zhejiang, East of China.</title>
        <authorList>
            <person name="Kaichao C."/>
            <person name="Zhang R."/>
        </authorList>
    </citation>
    <scope>NUCLEOTIDE SEQUENCE</scope>
    <source>
        <strain evidence="10">M-SY-60</strain>
    </source>
</reference>
<evidence type="ECO:0000313" key="10">
    <source>
        <dbReference type="EMBL" id="MDQ9070501.1"/>
    </source>
</evidence>
<dbReference type="PANTHER" id="PTHR47790">
    <property type="entry name" value="TRNA/TMRNA (URACIL-C(5))-METHYLTRANSFERASE"/>
    <property type="match status" value="1"/>
</dbReference>
<dbReference type="PROSITE" id="PS01231">
    <property type="entry name" value="TRMA_2"/>
    <property type="match status" value="1"/>
</dbReference>
<evidence type="ECO:0000256" key="2">
    <source>
        <dbReference type="ARBA" id="ARBA00022679"/>
    </source>
</evidence>
<feature type="binding site" evidence="7 8">
    <location>
        <position position="183"/>
    </location>
    <ligand>
        <name>S-adenosyl-L-methionine</name>
        <dbReference type="ChEBI" id="CHEBI:59789"/>
    </ligand>
</feature>
<dbReference type="GO" id="GO:0005829">
    <property type="term" value="C:cytosol"/>
    <property type="evidence" value="ECO:0007669"/>
    <property type="project" value="TreeGrafter"/>
</dbReference>
<dbReference type="Pfam" id="PF05958">
    <property type="entry name" value="tRNA_U5-meth_tr"/>
    <property type="match status" value="1"/>
</dbReference>
<dbReference type="AlphaFoldDB" id="A0AAW8JGS7"/>
<dbReference type="Proteomes" id="UP001243195">
    <property type="component" value="Unassembled WGS sequence"/>
</dbReference>
<feature type="binding site" evidence="7 8">
    <location>
        <position position="294"/>
    </location>
    <ligand>
        <name>S-adenosyl-L-methionine</name>
        <dbReference type="ChEBI" id="CHEBI:59789"/>
    </ligand>
</feature>
<dbReference type="EC" id="2.1.1.35" evidence="7"/>
<dbReference type="GO" id="GO:0019843">
    <property type="term" value="F:rRNA binding"/>
    <property type="evidence" value="ECO:0007669"/>
    <property type="project" value="TreeGrafter"/>
</dbReference>
<evidence type="ECO:0000256" key="4">
    <source>
        <dbReference type="ARBA" id="ARBA00022694"/>
    </source>
</evidence>